<dbReference type="AlphaFoldDB" id="A0A8S1V4U8"/>
<proteinExistence type="predicted"/>
<protein>
    <submittedName>
        <fullName evidence="1">Uncharacterized protein</fullName>
    </submittedName>
</protein>
<comment type="caution">
    <text evidence="1">The sequence shown here is derived from an EMBL/GenBank/DDBJ whole genome shotgun (WGS) entry which is preliminary data.</text>
</comment>
<dbReference type="EMBL" id="CAJJDP010000058">
    <property type="protein sequence ID" value="CAD8171941.1"/>
    <property type="molecule type" value="Genomic_DNA"/>
</dbReference>
<dbReference type="OMA" id="QCSHSRI"/>
<sequence>MLSQKSLKAKLDQSIICVKYKSLITSEQKQYEIPSYLNSKCKIKIRQTKLSLPKLFTIVPSLPSLKSISNKHQCSHSRIPFIDNSQKPHERLPSIVNDTYFLRTSQGGYFETLLTQNKQKKQ</sequence>
<gene>
    <name evidence="1" type="ORF">POCTA_138.1.T0590119</name>
</gene>
<evidence type="ECO:0000313" key="1">
    <source>
        <dbReference type="EMBL" id="CAD8171941.1"/>
    </source>
</evidence>
<evidence type="ECO:0000313" key="2">
    <source>
        <dbReference type="Proteomes" id="UP000683925"/>
    </source>
</evidence>
<organism evidence="1 2">
    <name type="scientific">Paramecium octaurelia</name>
    <dbReference type="NCBI Taxonomy" id="43137"/>
    <lineage>
        <taxon>Eukaryota</taxon>
        <taxon>Sar</taxon>
        <taxon>Alveolata</taxon>
        <taxon>Ciliophora</taxon>
        <taxon>Intramacronucleata</taxon>
        <taxon>Oligohymenophorea</taxon>
        <taxon>Peniculida</taxon>
        <taxon>Parameciidae</taxon>
        <taxon>Paramecium</taxon>
    </lineage>
</organism>
<reference evidence="1" key="1">
    <citation type="submission" date="2021-01" db="EMBL/GenBank/DDBJ databases">
        <authorList>
            <consortium name="Genoscope - CEA"/>
            <person name="William W."/>
        </authorList>
    </citation>
    <scope>NUCLEOTIDE SEQUENCE</scope>
</reference>
<accession>A0A8S1V4U8</accession>
<dbReference type="Proteomes" id="UP000683925">
    <property type="component" value="Unassembled WGS sequence"/>
</dbReference>
<keyword evidence="2" id="KW-1185">Reference proteome</keyword>
<name>A0A8S1V4U8_PAROT</name>
<dbReference type="OrthoDB" id="293001at2759"/>